<reference evidence="9" key="1">
    <citation type="submission" date="2019-06" db="EMBL/GenBank/DDBJ databases">
        <authorList>
            <person name="Zheng W."/>
        </authorList>
    </citation>
    <scope>NUCLEOTIDE SEQUENCE</scope>
    <source>
        <strain evidence="9">QDHG01</strain>
    </source>
</reference>
<name>A0A8J8NH80_HALGN</name>
<evidence type="ECO:0000313" key="10">
    <source>
        <dbReference type="Proteomes" id="UP000785679"/>
    </source>
</evidence>
<evidence type="ECO:0000256" key="4">
    <source>
        <dbReference type="ARBA" id="ARBA00022692"/>
    </source>
</evidence>
<feature type="transmembrane region" description="Helical" evidence="7">
    <location>
        <begin position="64"/>
        <end position="81"/>
    </location>
</feature>
<feature type="transmembrane region" description="Helical" evidence="7">
    <location>
        <begin position="193"/>
        <end position="216"/>
    </location>
</feature>
<feature type="domain" description="MotA/TolQ/ExbB proton channel" evidence="8">
    <location>
        <begin position="134"/>
        <end position="227"/>
    </location>
</feature>
<comment type="caution">
    <text evidence="9">The sequence shown here is derived from an EMBL/GenBank/DDBJ whole genome shotgun (WGS) entry which is preliminary data.</text>
</comment>
<comment type="subcellular location">
    <subcellularLocation>
        <location evidence="1">Cell membrane</location>
        <topology evidence="1">Multi-pass membrane protein</topology>
    </subcellularLocation>
</comment>
<organism evidence="9 10">
    <name type="scientific">Halteria grandinella</name>
    <dbReference type="NCBI Taxonomy" id="5974"/>
    <lineage>
        <taxon>Eukaryota</taxon>
        <taxon>Sar</taxon>
        <taxon>Alveolata</taxon>
        <taxon>Ciliophora</taxon>
        <taxon>Intramacronucleata</taxon>
        <taxon>Spirotrichea</taxon>
        <taxon>Stichotrichia</taxon>
        <taxon>Sporadotrichida</taxon>
        <taxon>Halteriidae</taxon>
        <taxon>Halteria</taxon>
    </lineage>
</organism>
<dbReference type="GO" id="GO:0017038">
    <property type="term" value="P:protein import"/>
    <property type="evidence" value="ECO:0007669"/>
    <property type="project" value="TreeGrafter"/>
</dbReference>
<sequence length="258" mass="27641">MLQTLSSRLSAPAFRPLQGRKYPSPRAISRELFPRPAVTPRQVHPSSMFLAAIDLARIVREAGYLVYPLLLCSIVAVFIIFERAYALRPSAVVPEDLAEAVIEGRVPSGDKRSILGRILNFAQRHVGDTEATKAYARLEVIRMERGIGYLDVIYAAAPLIGLIGTVSGLLGAFSVVDPQTKMPDPVVFTESVGYALSATVLGLGIALPALIGSGYLRRVVDKRVAHLDVLLERVLAKQGAAPAASAVVAPATIPAPLR</sequence>
<dbReference type="Pfam" id="PF01618">
    <property type="entry name" value="MotA_ExbB"/>
    <property type="match status" value="1"/>
</dbReference>
<evidence type="ECO:0000256" key="1">
    <source>
        <dbReference type="ARBA" id="ARBA00004651"/>
    </source>
</evidence>
<keyword evidence="4 7" id="KW-0812">Transmembrane</keyword>
<comment type="similarity">
    <text evidence="2">Belongs to the ExbB/TolQ family.</text>
</comment>
<dbReference type="PANTHER" id="PTHR30625:SF17">
    <property type="entry name" value="TOLQ-RELATED"/>
    <property type="match status" value="1"/>
</dbReference>
<accession>A0A8J8NH80</accession>
<proteinExistence type="inferred from homology"/>
<keyword evidence="5 7" id="KW-1133">Transmembrane helix</keyword>
<evidence type="ECO:0000256" key="5">
    <source>
        <dbReference type="ARBA" id="ARBA00022989"/>
    </source>
</evidence>
<dbReference type="PANTHER" id="PTHR30625">
    <property type="entry name" value="PROTEIN TOLQ"/>
    <property type="match status" value="1"/>
</dbReference>
<dbReference type="Proteomes" id="UP000785679">
    <property type="component" value="Unassembled WGS sequence"/>
</dbReference>
<feature type="transmembrane region" description="Helical" evidence="7">
    <location>
        <begin position="152"/>
        <end position="173"/>
    </location>
</feature>
<evidence type="ECO:0000256" key="7">
    <source>
        <dbReference type="SAM" id="Phobius"/>
    </source>
</evidence>
<dbReference type="InterPro" id="IPR050790">
    <property type="entry name" value="ExbB/TolQ_transport"/>
</dbReference>
<gene>
    <name evidence="9" type="ORF">FGO68_gene3982</name>
</gene>
<dbReference type="InterPro" id="IPR002898">
    <property type="entry name" value="MotA_ExbB_proton_chnl"/>
</dbReference>
<dbReference type="AlphaFoldDB" id="A0A8J8NH80"/>
<protein>
    <recommendedName>
        <fullName evidence="8">MotA/TolQ/ExbB proton channel domain-containing protein</fullName>
    </recommendedName>
</protein>
<evidence type="ECO:0000313" key="9">
    <source>
        <dbReference type="EMBL" id="TNV75008.1"/>
    </source>
</evidence>
<dbReference type="EMBL" id="RRYP01016520">
    <property type="protein sequence ID" value="TNV75008.1"/>
    <property type="molecule type" value="Genomic_DNA"/>
</dbReference>
<evidence type="ECO:0000259" key="8">
    <source>
        <dbReference type="Pfam" id="PF01618"/>
    </source>
</evidence>
<keyword evidence="6 7" id="KW-0472">Membrane</keyword>
<keyword evidence="10" id="KW-1185">Reference proteome</keyword>
<dbReference type="OrthoDB" id="1938855at2759"/>
<evidence type="ECO:0000256" key="2">
    <source>
        <dbReference type="ARBA" id="ARBA00010442"/>
    </source>
</evidence>
<keyword evidence="3" id="KW-1003">Cell membrane</keyword>
<dbReference type="GO" id="GO:0005886">
    <property type="term" value="C:plasma membrane"/>
    <property type="evidence" value="ECO:0007669"/>
    <property type="project" value="UniProtKB-SubCell"/>
</dbReference>
<evidence type="ECO:0000256" key="6">
    <source>
        <dbReference type="ARBA" id="ARBA00023136"/>
    </source>
</evidence>
<evidence type="ECO:0000256" key="3">
    <source>
        <dbReference type="ARBA" id="ARBA00022475"/>
    </source>
</evidence>